<evidence type="ECO:0000256" key="3">
    <source>
        <dbReference type="SAM" id="MobiDB-lite"/>
    </source>
</evidence>
<dbReference type="InterPro" id="IPR016186">
    <property type="entry name" value="C-type_lectin-like/link_sf"/>
</dbReference>
<feature type="region of interest" description="Disordered" evidence="3">
    <location>
        <begin position="116"/>
        <end position="296"/>
    </location>
</feature>
<dbReference type="AlphaFoldDB" id="C3YMU9"/>
<evidence type="ECO:0000313" key="6">
    <source>
        <dbReference type="EMBL" id="EEN58440.1"/>
    </source>
</evidence>
<dbReference type="Pfam" id="PF00059">
    <property type="entry name" value="Lectin_C"/>
    <property type="match status" value="1"/>
</dbReference>
<dbReference type="InParanoid" id="C3YMU9"/>
<dbReference type="SMART" id="SM00034">
    <property type="entry name" value="CLECT"/>
    <property type="match status" value="2"/>
</dbReference>
<keyword evidence="4" id="KW-1133">Transmembrane helix</keyword>
<dbReference type="GO" id="GO:0005581">
    <property type="term" value="C:collagen trimer"/>
    <property type="evidence" value="ECO:0007669"/>
    <property type="project" value="UniProtKB-KW"/>
</dbReference>
<dbReference type="Gene3D" id="3.10.100.10">
    <property type="entry name" value="Mannose-Binding Protein A, subunit A"/>
    <property type="match status" value="2"/>
</dbReference>
<reference evidence="6" key="1">
    <citation type="journal article" date="2008" name="Nature">
        <title>The amphioxus genome and the evolution of the chordate karyotype.</title>
        <authorList>
            <consortium name="US DOE Joint Genome Institute (JGI-PGF)"/>
            <person name="Putnam N.H."/>
            <person name="Butts T."/>
            <person name="Ferrier D.E.K."/>
            <person name="Furlong R.F."/>
            <person name="Hellsten U."/>
            <person name="Kawashima T."/>
            <person name="Robinson-Rechavi M."/>
            <person name="Shoguchi E."/>
            <person name="Terry A."/>
            <person name="Yu J.-K."/>
            <person name="Benito-Gutierrez E.L."/>
            <person name="Dubchak I."/>
            <person name="Garcia-Fernandez J."/>
            <person name="Gibson-Brown J.J."/>
            <person name="Grigoriev I.V."/>
            <person name="Horton A.C."/>
            <person name="de Jong P.J."/>
            <person name="Jurka J."/>
            <person name="Kapitonov V.V."/>
            <person name="Kohara Y."/>
            <person name="Kuroki Y."/>
            <person name="Lindquist E."/>
            <person name="Lucas S."/>
            <person name="Osoegawa K."/>
            <person name="Pennacchio L.A."/>
            <person name="Salamov A.A."/>
            <person name="Satou Y."/>
            <person name="Sauka-Spengler T."/>
            <person name="Schmutz J."/>
            <person name="Shin-I T."/>
            <person name="Toyoda A."/>
            <person name="Bronner-Fraser M."/>
            <person name="Fujiyama A."/>
            <person name="Holland L.Z."/>
            <person name="Holland P.W.H."/>
            <person name="Satoh N."/>
            <person name="Rokhsar D.S."/>
        </authorList>
    </citation>
    <scope>NUCLEOTIDE SEQUENCE [LARGE SCALE GENOMIC DNA]</scope>
    <source>
        <strain evidence="6">S238N-H82</strain>
        <tissue evidence="6">Testes</tissue>
    </source>
</reference>
<accession>C3YMU9</accession>
<feature type="compositionally biased region" description="Polar residues" evidence="3">
    <location>
        <begin position="1"/>
        <end position="11"/>
    </location>
</feature>
<dbReference type="PANTHER" id="PTHR22801:SF63">
    <property type="entry name" value="C-TYPE LECTIN DOMAIN-CONTAINING PROTEIN"/>
    <property type="match status" value="1"/>
</dbReference>
<dbReference type="eggNOG" id="KOG4297">
    <property type="taxonomic scope" value="Eukaryota"/>
</dbReference>
<dbReference type="STRING" id="7739.C3YMU9"/>
<dbReference type="CDD" id="cd00037">
    <property type="entry name" value="CLECT"/>
    <property type="match status" value="2"/>
</dbReference>
<keyword evidence="4" id="KW-0812">Transmembrane</keyword>
<sequence>MPGGQNQPQTGDTGGASPMQQPQTDWRSLADAGANIPNTLYVSRADASYDADANKKKKCRGLSKKVLQVTTIVFAVAVCVLLPYLAVQVSTHSSEMAKHGMRLRMTEVRLAQLEREKGATGPAGPVSVGPPGPPGEKGATGPDGPVSVGAPGPPGEKGSIGPAGPVSVGLPGPPGEKGATGPIGPVSAGAPGPPGKRGARGPVGPKSVGPAGPPGEKGVMALLPPGPPGKRGARGPVGPKSVGPAGPPGEKGVMGPPGPPGEKGAMGPPGPPGPPGSSSCPAGRPQTSTRDGKTSVACPKDYIKHSELCYKMFMKRLSFHAASETCRKDGGSLAMPRDAATNAFLTQRSKRGNGYTTFWVGLRVQQGRFQWVDGTALKMPMNSWLKQQLPRGTAGKDCCVVNSCSGSKKPRWTFPSSCSRNKAFVCQIGPACPKGYIEHRELCYRVIGHLIGFEYAASFCRQEGSTGALVMPRDAETNAFLTERAKWKNRKVNLWIGLRVRQGREYLGERAQALIANFGRSWKNLRRDLTIGCEELFRRFPERP</sequence>
<evidence type="ECO:0000256" key="1">
    <source>
        <dbReference type="ARBA" id="ARBA00022837"/>
    </source>
</evidence>
<keyword evidence="2" id="KW-0176">Collagen</keyword>
<gene>
    <name evidence="6" type="ORF">BRAFLDRAFT_63481</name>
</gene>
<keyword evidence="1" id="KW-0106">Calcium</keyword>
<dbReference type="InterPro" id="IPR001304">
    <property type="entry name" value="C-type_lectin-like"/>
</dbReference>
<dbReference type="EMBL" id="GG666531">
    <property type="protein sequence ID" value="EEN58440.1"/>
    <property type="molecule type" value="Genomic_DNA"/>
</dbReference>
<name>C3YMU9_BRAFL</name>
<feature type="domain" description="C-type lectin" evidence="5">
    <location>
        <begin position="305"/>
        <end position="427"/>
    </location>
</feature>
<dbReference type="InterPro" id="IPR008160">
    <property type="entry name" value="Collagen"/>
</dbReference>
<proteinExistence type="predicted"/>
<dbReference type="InterPro" id="IPR016187">
    <property type="entry name" value="CTDL_fold"/>
</dbReference>
<feature type="compositionally biased region" description="Polar residues" evidence="3">
    <location>
        <begin position="277"/>
        <end position="289"/>
    </location>
</feature>
<organism>
    <name type="scientific">Branchiostoma floridae</name>
    <name type="common">Florida lancelet</name>
    <name type="synonym">Amphioxus</name>
    <dbReference type="NCBI Taxonomy" id="7739"/>
    <lineage>
        <taxon>Eukaryota</taxon>
        <taxon>Metazoa</taxon>
        <taxon>Chordata</taxon>
        <taxon>Cephalochordata</taxon>
        <taxon>Leptocardii</taxon>
        <taxon>Amphioxiformes</taxon>
        <taxon>Branchiostomatidae</taxon>
        <taxon>Branchiostoma</taxon>
    </lineage>
</organism>
<feature type="transmembrane region" description="Helical" evidence="4">
    <location>
        <begin position="66"/>
        <end position="86"/>
    </location>
</feature>
<dbReference type="Pfam" id="PF01391">
    <property type="entry name" value="Collagen"/>
    <property type="match status" value="1"/>
</dbReference>
<dbReference type="SUPFAM" id="SSF56436">
    <property type="entry name" value="C-type lectin-like"/>
    <property type="match status" value="2"/>
</dbReference>
<feature type="region of interest" description="Disordered" evidence="3">
    <location>
        <begin position="1"/>
        <end position="28"/>
    </location>
</feature>
<protein>
    <recommendedName>
        <fullName evidence="5">C-type lectin domain-containing protein</fullName>
    </recommendedName>
</protein>
<dbReference type="InterPro" id="IPR050801">
    <property type="entry name" value="Ca-Dep_Lectins_ImmuneDev"/>
</dbReference>
<keyword evidence="4" id="KW-0472">Membrane</keyword>
<evidence type="ECO:0000256" key="4">
    <source>
        <dbReference type="SAM" id="Phobius"/>
    </source>
</evidence>
<dbReference type="PANTHER" id="PTHR22801">
    <property type="entry name" value="LITHOSTATHINE"/>
    <property type="match status" value="1"/>
</dbReference>
<evidence type="ECO:0000256" key="2">
    <source>
        <dbReference type="ARBA" id="ARBA00023119"/>
    </source>
</evidence>
<evidence type="ECO:0000259" key="5">
    <source>
        <dbReference type="PROSITE" id="PS50041"/>
    </source>
</evidence>
<dbReference type="PROSITE" id="PS50041">
    <property type="entry name" value="C_TYPE_LECTIN_2"/>
    <property type="match status" value="1"/>
</dbReference>
<feature type="compositionally biased region" description="Low complexity" evidence="3">
    <location>
        <begin position="136"/>
        <end position="150"/>
    </location>
</feature>